<organism evidence="3 4">
    <name type="scientific">Gemella bergeri ATCC 700627</name>
    <dbReference type="NCBI Taxonomy" id="1321820"/>
    <lineage>
        <taxon>Bacteria</taxon>
        <taxon>Bacillati</taxon>
        <taxon>Bacillota</taxon>
        <taxon>Bacilli</taxon>
        <taxon>Bacillales</taxon>
        <taxon>Gemellaceae</taxon>
        <taxon>Gemella</taxon>
    </lineage>
</organism>
<dbReference type="eggNOG" id="COG4932">
    <property type="taxonomic scope" value="Bacteria"/>
</dbReference>
<keyword evidence="4" id="KW-1185">Reference proteome</keyword>
<keyword evidence="1" id="KW-0732">Signal</keyword>
<dbReference type="CDD" id="cd00222">
    <property type="entry name" value="CollagenBindB"/>
    <property type="match status" value="2"/>
</dbReference>
<feature type="domain" description="CNA-B" evidence="2">
    <location>
        <begin position="354"/>
        <end position="437"/>
    </location>
</feature>
<evidence type="ECO:0000313" key="4">
    <source>
        <dbReference type="Proteomes" id="UP000016637"/>
    </source>
</evidence>
<name>U2QQE8_9BACL</name>
<dbReference type="Proteomes" id="UP000016637">
    <property type="component" value="Unassembled WGS sequence"/>
</dbReference>
<evidence type="ECO:0000259" key="2">
    <source>
        <dbReference type="Pfam" id="PF05738"/>
    </source>
</evidence>
<reference evidence="3 4" key="1">
    <citation type="submission" date="2013-08" db="EMBL/GenBank/DDBJ databases">
        <authorList>
            <person name="Weinstock G."/>
            <person name="Sodergren E."/>
            <person name="Wylie T."/>
            <person name="Fulton L."/>
            <person name="Fulton R."/>
            <person name="Fronick C."/>
            <person name="O'Laughlin M."/>
            <person name="Godfrey J."/>
            <person name="Miner T."/>
            <person name="Herter B."/>
            <person name="Appelbaum E."/>
            <person name="Cordes M."/>
            <person name="Lek S."/>
            <person name="Wollam A."/>
            <person name="Pepin K.H."/>
            <person name="Palsikar V.B."/>
            <person name="Mitreva M."/>
            <person name="Wilson R.K."/>
        </authorList>
    </citation>
    <scope>NUCLEOTIDE SEQUENCE [LARGE SCALE GENOMIC DNA]</scope>
    <source>
        <strain evidence="3 4">ATCC 700627</strain>
    </source>
</reference>
<comment type="caution">
    <text evidence="3">The sequence shown here is derived from an EMBL/GenBank/DDBJ whole genome shotgun (WGS) entry which is preliminary data.</text>
</comment>
<dbReference type="AlphaFoldDB" id="U2QQE8"/>
<proteinExistence type="predicted"/>
<dbReference type="SUPFAM" id="SSF49478">
    <property type="entry name" value="Cna protein B-type domain"/>
    <property type="match status" value="2"/>
</dbReference>
<dbReference type="HOGENOM" id="CLU_484463_0_0_9"/>
<accession>U2QQE8</accession>
<dbReference type="Pfam" id="PF05738">
    <property type="entry name" value="Cna_B"/>
    <property type="match status" value="2"/>
</dbReference>
<feature type="chain" id="PRO_5039354896" evidence="1">
    <location>
        <begin position="24"/>
        <end position="563"/>
    </location>
</feature>
<feature type="signal peptide" evidence="1">
    <location>
        <begin position="1"/>
        <end position="23"/>
    </location>
</feature>
<gene>
    <name evidence="3" type="ORF">HMPREF1983_00785</name>
</gene>
<evidence type="ECO:0000256" key="1">
    <source>
        <dbReference type="SAM" id="SignalP"/>
    </source>
</evidence>
<feature type="non-terminal residue" evidence="3">
    <location>
        <position position="563"/>
    </location>
</feature>
<protein>
    <submittedName>
        <fullName evidence="3">Putative Cna protein B-type domain protein</fullName>
    </submittedName>
</protein>
<dbReference type="RefSeq" id="WP_021753446.1">
    <property type="nucleotide sequence ID" value="NZ_KI271865.1"/>
</dbReference>
<dbReference type="Gene3D" id="2.60.40.1140">
    <property type="entry name" value="Collagen-binding surface protein Cna, B-type domain"/>
    <property type="match status" value="2"/>
</dbReference>
<feature type="domain" description="CNA-B" evidence="2">
    <location>
        <begin position="447"/>
        <end position="528"/>
    </location>
</feature>
<sequence length="563" mass="62338">MKKTKVFLSFCLSIVLLFSSFIGNIKQINANTDNGVTPVTADKVYQKTKYYKEGPLGIMGGFHLVGFNSVETKAHTNGNILTDTLKYQSNFGTNEIEEVSYIRKLQNPVSGFKSTSNNQSILVVGQEITVTTADNGQAWALNGQKADFPRKSNNPNGLWQDTPSTKFINIESEKQKAIAINKKLRQYGDLNAKGYFGDQNNQYVEISNPSGLNVYNLKADGNYNGYNVDAKGFEKGKNGTLIFNVDLKGKTSFTMPGSLIKYKDGTTAPIAEVTTWQDGNTIWNFYDSSQPDGQYRGKINNSRAVTGIILAPFATVDLTQNFNGTTIANDIIVTAESHRTDFTGKTLEPTEISVKVTKKWEGQKLDKVKVRLLADGKPTDKVVELRESNGWSHTFSNLTKTNSSGKIIQYSVDEENTPGYTKEISGDATNGFVIKNTKKGTEKVNIVGTKTWDDNNNQDGKRPTKIKVKLLADGKEVASKEVTEQDGWKYSFDNLDKYKDGKEIKYTIDEEVVAGYTKEINGYNLTNKLLPPPPTPEQKEVQFSKVNLGGKEIAGAKIQILKD</sequence>
<dbReference type="EMBL" id="AWVP01000049">
    <property type="protein sequence ID" value="ERK58434.1"/>
    <property type="molecule type" value="Genomic_DNA"/>
</dbReference>
<evidence type="ECO:0000313" key="3">
    <source>
        <dbReference type="EMBL" id="ERK58434.1"/>
    </source>
</evidence>
<dbReference type="InterPro" id="IPR008454">
    <property type="entry name" value="Collagen-bd_Cna-like_B-typ_dom"/>
</dbReference>